<evidence type="ECO:0008006" key="4">
    <source>
        <dbReference type="Google" id="ProtNLM"/>
    </source>
</evidence>
<organism evidence="2 3">
    <name type="scientific">Streptomyces boncukensis</name>
    <dbReference type="NCBI Taxonomy" id="2711219"/>
    <lineage>
        <taxon>Bacteria</taxon>
        <taxon>Bacillati</taxon>
        <taxon>Actinomycetota</taxon>
        <taxon>Actinomycetes</taxon>
        <taxon>Kitasatosporales</taxon>
        <taxon>Streptomycetaceae</taxon>
        <taxon>Streptomyces</taxon>
    </lineage>
</organism>
<gene>
    <name evidence="2" type="ORF">G5C65_17050</name>
</gene>
<accession>A0A6G4X040</accession>
<evidence type="ECO:0000256" key="1">
    <source>
        <dbReference type="SAM" id="MobiDB-lite"/>
    </source>
</evidence>
<sequence length="77" mass="8587">MSVDPTEPEAIEDAYEDEPDEEEPGGFETPQEDAAEQHTDLLQHRDSPMADRGLTEADPADAADQARVVELNDDEYR</sequence>
<proteinExistence type="predicted"/>
<feature type="compositionally biased region" description="Basic and acidic residues" evidence="1">
    <location>
        <begin position="35"/>
        <end position="55"/>
    </location>
</feature>
<dbReference type="EMBL" id="JAAKZZ010000161">
    <property type="protein sequence ID" value="NGO70031.1"/>
    <property type="molecule type" value="Genomic_DNA"/>
</dbReference>
<feature type="region of interest" description="Disordered" evidence="1">
    <location>
        <begin position="1"/>
        <end position="77"/>
    </location>
</feature>
<dbReference type="RefSeq" id="WP_165299707.1">
    <property type="nucleotide sequence ID" value="NZ_JAAKZZ010000161.1"/>
</dbReference>
<evidence type="ECO:0000313" key="3">
    <source>
        <dbReference type="Proteomes" id="UP000477722"/>
    </source>
</evidence>
<reference evidence="2 3" key="1">
    <citation type="submission" date="2020-02" db="EMBL/GenBank/DDBJ databases">
        <title>Whole-genome analyses of novel actinobacteria.</title>
        <authorList>
            <person name="Sahin N."/>
            <person name="Tatar D."/>
        </authorList>
    </citation>
    <scope>NUCLEOTIDE SEQUENCE [LARGE SCALE GENOMIC DNA]</scope>
    <source>
        <strain evidence="2 3">SB3404</strain>
    </source>
</reference>
<keyword evidence="3" id="KW-1185">Reference proteome</keyword>
<dbReference type="AlphaFoldDB" id="A0A6G4X040"/>
<dbReference type="Proteomes" id="UP000477722">
    <property type="component" value="Unassembled WGS sequence"/>
</dbReference>
<feature type="compositionally biased region" description="Acidic residues" evidence="1">
    <location>
        <begin position="1"/>
        <end position="34"/>
    </location>
</feature>
<comment type="caution">
    <text evidence="2">The sequence shown here is derived from an EMBL/GenBank/DDBJ whole genome shotgun (WGS) entry which is preliminary data.</text>
</comment>
<name>A0A6G4X040_9ACTN</name>
<evidence type="ECO:0000313" key="2">
    <source>
        <dbReference type="EMBL" id="NGO70031.1"/>
    </source>
</evidence>
<protein>
    <recommendedName>
        <fullName evidence="4">DUF5709 domain-containing protein</fullName>
    </recommendedName>
</protein>